<organism evidence="6 7">
    <name type="scientific">Bordetella genomosp. 13</name>
    <dbReference type="NCBI Taxonomy" id="463040"/>
    <lineage>
        <taxon>Bacteria</taxon>
        <taxon>Pseudomonadati</taxon>
        <taxon>Pseudomonadota</taxon>
        <taxon>Betaproteobacteria</taxon>
        <taxon>Burkholderiales</taxon>
        <taxon>Alcaligenaceae</taxon>
        <taxon>Bordetella</taxon>
    </lineage>
</organism>
<accession>A0A1W6ZDV8</accession>
<dbReference type="GO" id="GO:0003677">
    <property type="term" value="F:DNA binding"/>
    <property type="evidence" value="ECO:0007669"/>
    <property type="project" value="UniProtKB-UniRule"/>
</dbReference>
<dbReference type="AlphaFoldDB" id="A0A1W6ZDV8"/>
<feature type="domain" description="HTH tetR-type" evidence="5">
    <location>
        <begin position="14"/>
        <end position="74"/>
    </location>
</feature>
<evidence type="ECO:0000256" key="2">
    <source>
        <dbReference type="ARBA" id="ARBA00023125"/>
    </source>
</evidence>
<evidence type="ECO:0000256" key="3">
    <source>
        <dbReference type="ARBA" id="ARBA00023163"/>
    </source>
</evidence>
<gene>
    <name evidence="6" type="ORF">CAL15_14535</name>
</gene>
<dbReference type="PANTHER" id="PTHR47506">
    <property type="entry name" value="TRANSCRIPTIONAL REGULATORY PROTEIN"/>
    <property type="match status" value="1"/>
</dbReference>
<evidence type="ECO:0000313" key="7">
    <source>
        <dbReference type="Proteomes" id="UP000194161"/>
    </source>
</evidence>
<dbReference type="InterPro" id="IPR009057">
    <property type="entry name" value="Homeodomain-like_sf"/>
</dbReference>
<dbReference type="Proteomes" id="UP000194161">
    <property type="component" value="Chromosome"/>
</dbReference>
<name>A0A1W6ZDV8_9BORD</name>
<sequence>MSSKTPSTAEARPAPAADRIRRSARELFYHQGIRAVGVDAIVAEAGVTKPSLYRSFSSKDELAAAYLRDYEAEFWARLDQAAAEHPDDPRAQILAYFQGLSQRAARGGSYRGCGLSNAVVEYPEADHPARLVAVAHKRELRTRLVALARDMGARDPDVLGDGLLLLLEGAFVSGQIFGKGGPVVHLREVADRLIAASL</sequence>
<dbReference type="Pfam" id="PF00440">
    <property type="entry name" value="TetR_N"/>
    <property type="match status" value="1"/>
</dbReference>
<dbReference type="PROSITE" id="PS50977">
    <property type="entry name" value="HTH_TETR_2"/>
    <property type="match status" value="1"/>
</dbReference>
<dbReference type="Gene3D" id="1.10.357.10">
    <property type="entry name" value="Tetracycline Repressor, domain 2"/>
    <property type="match status" value="1"/>
</dbReference>
<dbReference type="KEGG" id="bgm:CAL15_14535"/>
<dbReference type="InterPro" id="IPR036271">
    <property type="entry name" value="Tet_transcr_reg_TetR-rel_C_sf"/>
</dbReference>
<dbReference type="EMBL" id="CP021111">
    <property type="protein sequence ID" value="ARP95497.1"/>
    <property type="molecule type" value="Genomic_DNA"/>
</dbReference>
<evidence type="ECO:0000313" key="6">
    <source>
        <dbReference type="EMBL" id="ARP95497.1"/>
    </source>
</evidence>
<dbReference type="SUPFAM" id="SSF46689">
    <property type="entry name" value="Homeodomain-like"/>
    <property type="match status" value="1"/>
</dbReference>
<keyword evidence="3" id="KW-0804">Transcription</keyword>
<reference evidence="6 7" key="1">
    <citation type="submission" date="2017-05" db="EMBL/GenBank/DDBJ databases">
        <title>Complete and WGS of Bordetella genogroups.</title>
        <authorList>
            <person name="Spilker T."/>
            <person name="LiPuma J."/>
        </authorList>
    </citation>
    <scope>NUCLEOTIDE SEQUENCE [LARGE SCALE GENOMIC DNA]</scope>
    <source>
        <strain evidence="6 7">AU7206</strain>
    </source>
</reference>
<dbReference type="OrthoDB" id="116240at2"/>
<evidence type="ECO:0000256" key="1">
    <source>
        <dbReference type="ARBA" id="ARBA00023015"/>
    </source>
</evidence>
<keyword evidence="7" id="KW-1185">Reference proteome</keyword>
<dbReference type="SUPFAM" id="SSF48498">
    <property type="entry name" value="Tetracyclin repressor-like, C-terminal domain"/>
    <property type="match status" value="1"/>
</dbReference>
<feature type="DNA-binding region" description="H-T-H motif" evidence="4">
    <location>
        <begin position="37"/>
        <end position="56"/>
    </location>
</feature>
<dbReference type="PRINTS" id="PR00455">
    <property type="entry name" value="HTHTETR"/>
</dbReference>
<protein>
    <submittedName>
        <fullName evidence="6">TetR family transcriptional regulator</fullName>
    </submittedName>
</protein>
<keyword evidence="1" id="KW-0805">Transcription regulation</keyword>
<proteinExistence type="predicted"/>
<dbReference type="STRING" id="463040.CAL15_14535"/>
<dbReference type="InterPro" id="IPR001647">
    <property type="entry name" value="HTH_TetR"/>
</dbReference>
<evidence type="ECO:0000259" key="5">
    <source>
        <dbReference type="PROSITE" id="PS50977"/>
    </source>
</evidence>
<dbReference type="RefSeq" id="WP_086079257.1">
    <property type="nucleotide sequence ID" value="NZ_CP021111.1"/>
</dbReference>
<keyword evidence="2 4" id="KW-0238">DNA-binding</keyword>
<dbReference type="PANTHER" id="PTHR47506:SF1">
    <property type="entry name" value="HTH-TYPE TRANSCRIPTIONAL REGULATOR YJDC"/>
    <property type="match status" value="1"/>
</dbReference>
<evidence type="ECO:0000256" key="4">
    <source>
        <dbReference type="PROSITE-ProRule" id="PRU00335"/>
    </source>
</evidence>